<dbReference type="Gene3D" id="1.10.287.1120">
    <property type="entry name" value="Bipartite methylase S protein"/>
    <property type="match status" value="2"/>
</dbReference>
<comment type="caution">
    <text evidence="6">The sequence shown here is derived from an EMBL/GenBank/DDBJ whole genome shotgun (WGS) entry which is preliminary data.</text>
</comment>
<evidence type="ECO:0000256" key="2">
    <source>
        <dbReference type="ARBA" id="ARBA00022747"/>
    </source>
</evidence>
<feature type="coiled-coil region" evidence="4">
    <location>
        <begin position="378"/>
        <end position="405"/>
    </location>
</feature>
<keyword evidence="6" id="KW-0378">Hydrolase</keyword>
<dbReference type="CDD" id="cd17267">
    <property type="entry name" value="RMtype1_S_EcoAO83I-TRD1-CR1_like"/>
    <property type="match status" value="1"/>
</dbReference>
<keyword evidence="4" id="KW-0175">Coiled coil</keyword>
<gene>
    <name evidence="6" type="ORF">FQP85_20520</name>
</gene>
<comment type="similarity">
    <text evidence="1">Belongs to the type-I restriction system S methylase family.</text>
</comment>
<feature type="domain" description="Type I restriction modification DNA specificity" evidence="5">
    <location>
        <begin position="210"/>
        <end position="393"/>
    </location>
</feature>
<keyword evidence="3" id="KW-0238">DNA-binding</keyword>
<keyword evidence="6" id="KW-0255">Endonuclease</keyword>
<name>A0ABY3F889_9GAMM</name>
<dbReference type="PANTHER" id="PTHR30408:SF12">
    <property type="entry name" value="TYPE I RESTRICTION ENZYME MJAVIII SPECIFICITY SUBUNIT"/>
    <property type="match status" value="1"/>
</dbReference>
<dbReference type="Proteomes" id="UP000317938">
    <property type="component" value="Unassembled WGS sequence"/>
</dbReference>
<evidence type="ECO:0000256" key="3">
    <source>
        <dbReference type="ARBA" id="ARBA00023125"/>
    </source>
</evidence>
<proteinExistence type="inferred from homology"/>
<organism evidence="6 7">
    <name type="scientific">Pseudoalteromonas neustonica</name>
    <dbReference type="NCBI Taxonomy" id="1840331"/>
    <lineage>
        <taxon>Bacteria</taxon>
        <taxon>Pseudomonadati</taxon>
        <taxon>Pseudomonadota</taxon>
        <taxon>Gammaproteobacteria</taxon>
        <taxon>Alteromonadales</taxon>
        <taxon>Pseudoalteromonadaceae</taxon>
        <taxon>Pseudoalteromonas</taxon>
    </lineage>
</organism>
<protein>
    <submittedName>
        <fullName evidence="6">Restriction endonuclease subunit S</fullName>
    </submittedName>
</protein>
<dbReference type="SUPFAM" id="SSF116734">
    <property type="entry name" value="DNA methylase specificity domain"/>
    <property type="match status" value="2"/>
</dbReference>
<keyword evidence="2" id="KW-0680">Restriction system</keyword>
<evidence type="ECO:0000313" key="6">
    <source>
        <dbReference type="EMBL" id="TVU80273.1"/>
    </source>
</evidence>
<dbReference type="Gene3D" id="3.90.220.20">
    <property type="entry name" value="DNA methylase specificity domains"/>
    <property type="match status" value="2"/>
</dbReference>
<evidence type="ECO:0000256" key="4">
    <source>
        <dbReference type="SAM" id="Coils"/>
    </source>
</evidence>
<dbReference type="InterPro" id="IPR000055">
    <property type="entry name" value="Restrct_endonuc_typeI_TRD"/>
</dbReference>
<evidence type="ECO:0000256" key="1">
    <source>
        <dbReference type="ARBA" id="ARBA00010923"/>
    </source>
</evidence>
<reference evidence="6 7" key="1">
    <citation type="submission" date="2019-07" db="EMBL/GenBank/DDBJ databases">
        <title>Diversity of Bacteria from Kongsfjorden, Arctic.</title>
        <authorList>
            <person name="Yu Y."/>
        </authorList>
    </citation>
    <scope>NUCLEOTIDE SEQUENCE [LARGE SCALE GENOMIC DNA]</scope>
    <source>
        <strain evidence="6 7">SM1927</strain>
    </source>
</reference>
<dbReference type="InterPro" id="IPR052021">
    <property type="entry name" value="Type-I_RS_S_subunit"/>
</dbReference>
<keyword evidence="7" id="KW-1185">Reference proteome</keyword>
<dbReference type="Pfam" id="PF01420">
    <property type="entry name" value="Methylase_S"/>
    <property type="match status" value="2"/>
</dbReference>
<feature type="domain" description="Type I restriction modification DNA specificity" evidence="5">
    <location>
        <begin position="10"/>
        <end position="168"/>
    </location>
</feature>
<evidence type="ECO:0000259" key="5">
    <source>
        <dbReference type="Pfam" id="PF01420"/>
    </source>
</evidence>
<dbReference type="InterPro" id="IPR044946">
    <property type="entry name" value="Restrct_endonuc_typeI_TRD_sf"/>
</dbReference>
<accession>A0ABY3F889</accession>
<evidence type="ECO:0000313" key="7">
    <source>
        <dbReference type="Proteomes" id="UP000317938"/>
    </source>
</evidence>
<sequence>MSQAENQLTPEGWSNTNIGDFAPLQRGFDLPNRDRIDGNYPVVYSNGVMNFHNTYQVKGPGVITGRSGTIGKVHYVNEDYWPHNTALWVKQFNNAIPKYVYYLYTYIGFDRFSSGSGVPTLNRNDAHSFAITVPTKKEEQSAIANALSDVDALLTELENLIGKKQAIKTATMQQLLTGKTRLPQFATYTEGTDEGKNKGTKPSELGEIPEDWGVQTVYELAEGQKSLFDDGDWIEAEYITDKGVRLIQTGNIGVGSYQEKANKKYISESSFIKLKCKELKQGDLLICRLAEPAGRACIFPDIGEEKIITSVDVTIFRPPVETVNREYLLHYFSTNEWFSSVLEQVGGTTHKRISRGALGRIRVPIPKLAEQTAIATILSDMDNEIQTLEQRLAKTRQIKQGMMQQLLTGRTRLPFKQAKEA</sequence>
<keyword evidence="6" id="KW-0540">Nuclease</keyword>
<dbReference type="GO" id="GO:0004519">
    <property type="term" value="F:endonuclease activity"/>
    <property type="evidence" value="ECO:0007669"/>
    <property type="project" value="UniProtKB-KW"/>
</dbReference>
<dbReference type="PANTHER" id="PTHR30408">
    <property type="entry name" value="TYPE-1 RESTRICTION ENZYME ECOKI SPECIFICITY PROTEIN"/>
    <property type="match status" value="1"/>
</dbReference>
<dbReference type="RefSeq" id="WP_145242099.1">
    <property type="nucleotide sequence ID" value="NZ_VNFF01000027.1"/>
</dbReference>
<dbReference type="EMBL" id="VNFF01000027">
    <property type="protein sequence ID" value="TVU80273.1"/>
    <property type="molecule type" value="Genomic_DNA"/>
</dbReference>